<gene>
    <name evidence="4" type="ORF">EOS_23065</name>
</gene>
<evidence type="ECO:0000256" key="1">
    <source>
        <dbReference type="SAM" id="MobiDB-lite"/>
    </source>
</evidence>
<reference evidence="4 5" key="1">
    <citation type="journal article" date="2015" name="Genome Announc.">
        <title>Draft Genome Sequence of Burkholderia sp. Strain PML1(12), an Ectomycorrhizosphere-Inhabiting Bacterium with Effective Mineral-Weathering Ability.</title>
        <authorList>
            <person name="Uroz S."/>
            <person name="Oger P."/>
        </authorList>
    </citation>
    <scope>NUCLEOTIDE SEQUENCE [LARGE SCALE GENOMIC DNA]</scope>
    <source>
        <strain evidence="5">PML1(12)</strain>
    </source>
</reference>
<keyword evidence="2" id="KW-0812">Transmembrane</keyword>
<dbReference type="GO" id="GO:0016020">
    <property type="term" value="C:membrane"/>
    <property type="evidence" value="ECO:0007669"/>
    <property type="project" value="GOC"/>
</dbReference>
<organism evidence="4 5">
    <name type="scientific">Caballeronia mineralivorans PML1(12)</name>
    <dbReference type="NCBI Taxonomy" id="908627"/>
    <lineage>
        <taxon>Bacteria</taxon>
        <taxon>Pseudomonadati</taxon>
        <taxon>Pseudomonadota</taxon>
        <taxon>Betaproteobacteria</taxon>
        <taxon>Burkholderiales</taxon>
        <taxon>Burkholderiaceae</taxon>
        <taxon>Caballeronia</taxon>
    </lineage>
</organism>
<dbReference type="InterPro" id="IPR005804">
    <property type="entry name" value="FA_desaturase_dom"/>
</dbReference>
<keyword evidence="2" id="KW-0472">Membrane</keyword>
<feature type="domain" description="Fatty acid desaturase" evidence="3">
    <location>
        <begin position="75"/>
        <end position="314"/>
    </location>
</feature>
<evidence type="ECO:0000256" key="2">
    <source>
        <dbReference type="SAM" id="Phobius"/>
    </source>
</evidence>
<dbReference type="OrthoDB" id="9800167at2"/>
<keyword evidence="5" id="KW-1185">Reference proteome</keyword>
<dbReference type="EMBL" id="AEJF01000141">
    <property type="protein sequence ID" value="KLU23926.1"/>
    <property type="molecule type" value="Genomic_DNA"/>
</dbReference>
<dbReference type="PATRIC" id="fig|908627.4.peg.5144"/>
<dbReference type="PANTHER" id="PTHR12879">
    <property type="entry name" value="SPHINGOLIPID DELTA 4 DESATURASE/C-4 HYDROXYLASE PROTEIN DES2"/>
    <property type="match status" value="1"/>
</dbReference>
<dbReference type="Proteomes" id="UP000035963">
    <property type="component" value="Unassembled WGS sequence"/>
</dbReference>
<dbReference type="RefSeq" id="WP_047849028.1">
    <property type="nucleotide sequence ID" value="NZ_AEJF01000141.1"/>
</dbReference>
<dbReference type="GO" id="GO:0042284">
    <property type="term" value="F:sphingolipid delta-4 desaturase activity"/>
    <property type="evidence" value="ECO:0007669"/>
    <property type="project" value="TreeGrafter"/>
</dbReference>
<accession>A0A0J1CUB4</accession>
<comment type="caution">
    <text evidence="4">The sequence shown here is derived from an EMBL/GenBank/DDBJ whole genome shotgun (WGS) entry which is preliminary data.</text>
</comment>
<evidence type="ECO:0000313" key="4">
    <source>
        <dbReference type="EMBL" id="KLU23926.1"/>
    </source>
</evidence>
<protein>
    <submittedName>
        <fullName evidence="4">Fatty acid desaturase</fullName>
    </submittedName>
</protein>
<proteinExistence type="predicted"/>
<dbReference type="GO" id="GO:0046513">
    <property type="term" value="P:ceramide biosynthetic process"/>
    <property type="evidence" value="ECO:0007669"/>
    <property type="project" value="TreeGrafter"/>
</dbReference>
<feature type="transmembrane region" description="Helical" evidence="2">
    <location>
        <begin position="55"/>
        <end position="85"/>
    </location>
</feature>
<name>A0A0J1CUB4_9BURK</name>
<feature type="region of interest" description="Disordered" evidence="1">
    <location>
        <begin position="1"/>
        <end position="21"/>
    </location>
</feature>
<dbReference type="PANTHER" id="PTHR12879:SF8">
    <property type="entry name" value="SPHINGOLIPID DELTA(4)-DESATURASE DES1"/>
    <property type="match status" value="1"/>
</dbReference>
<keyword evidence="2" id="KW-1133">Transmembrane helix</keyword>
<dbReference type="Pfam" id="PF00487">
    <property type="entry name" value="FA_desaturase"/>
    <property type="match status" value="1"/>
</dbReference>
<dbReference type="AlphaFoldDB" id="A0A0J1CUB4"/>
<evidence type="ECO:0000259" key="3">
    <source>
        <dbReference type="Pfam" id="PF00487"/>
    </source>
</evidence>
<feature type="transmembrane region" description="Helical" evidence="2">
    <location>
        <begin position="207"/>
        <end position="232"/>
    </location>
</feature>
<sequence>MSSTPDASGNDAAKPGLTDPTLDERIGQQWYQPRIPRAVLKELMKRSDAEGLRNFVPWLLLLVASGVVAALSWGTWWAVPAFFVYGTIYSSSDARWHELAHGTPFKTRWLNDAFYHLSSFMTIREAYWWRWSHARHHTHTYFQGRDPEIQVARPTQVLPIIVDFFGLLGSSLEIGKIVRHAFGRVDAATDAFLPATEKPKMIWSCRIYLLMVIFTIGLAITLRSFLPLMFVWTPRFYGGWLHQLLGLTQHAGLAVNVKDHRLNTRTVYINPVYRFLYLNMNYHLEHHLLPMVPFHALPRLHEVIKDQLPPAYPGLYAAYREMVPALWKQRSEPGHVIERKVPVESGPHGSFATQSGI</sequence>
<evidence type="ECO:0000313" key="5">
    <source>
        <dbReference type="Proteomes" id="UP000035963"/>
    </source>
</evidence>